<name>A0AA37HPW7_9HYPH</name>
<evidence type="ECO:0000256" key="2">
    <source>
        <dbReference type="ARBA" id="ARBA00022475"/>
    </source>
</evidence>
<evidence type="ECO:0000256" key="4">
    <source>
        <dbReference type="ARBA" id="ARBA00022679"/>
    </source>
</evidence>
<dbReference type="GO" id="GO:0016746">
    <property type="term" value="F:acyltransferase activity"/>
    <property type="evidence" value="ECO:0007669"/>
    <property type="project" value="UniProtKB-KW"/>
</dbReference>
<keyword evidence="5" id="KW-0472">Membrane</keyword>
<keyword evidence="3" id="KW-0997">Cell inner membrane</keyword>
<reference evidence="7" key="2">
    <citation type="submission" date="2021-08" db="EMBL/GenBank/DDBJ databases">
        <authorList>
            <person name="Tani A."/>
            <person name="Ola A."/>
            <person name="Ogura Y."/>
            <person name="Katsura K."/>
            <person name="Hayashi T."/>
        </authorList>
    </citation>
    <scope>NUCLEOTIDE SEQUENCE</scope>
    <source>
        <strain evidence="7">NBRC 103626</strain>
    </source>
</reference>
<dbReference type="Pfam" id="PF03279">
    <property type="entry name" value="Lip_A_acyltrans"/>
    <property type="match status" value="1"/>
</dbReference>
<sequence>MTVIDPRVGFLARRIAGLPLRTRRSVLRARFTIAGVLRGFETPGHARLFQRVLRQSAREARRLERAAVLHNLQTEAEWLALLVRTVPALLRDTRHVAVSDPAALERVAATGRPVILTPLHMGAYVFSLASLMVRFFPGRPLLVLRQRDDMPLETAVIERIREVGVAMRFHQVTDRMGFLEAVRFARNGAVVVNFCDLDPAYGAPAPMPVLGLETRFAFGTDTLARLTNALVVPLACTMEPKGDLVRVGPTFEVQSSAPDERARVAALVRAHIEASLRARPEQWHLWSALRDYLPVADTVTGAASPTTEADEQIRTAA</sequence>
<keyword evidence="2" id="KW-1003">Cell membrane</keyword>
<evidence type="ECO:0000256" key="5">
    <source>
        <dbReference type="ARBA" id="ARBA00023136"/>
    </source>
</evidence>
<dbReference type="GO" id="GO:0009247">
    <property type="term" value="P:glycolipid biosynthetic process"/>
    <property type="evidence" value="ECO:0007669"/>
    <property type="project" value="UniProtKB-ARBA"/>
</dbReference>
<comment type="caution">
    <text evidence="7">The sequence shown here is derived from an EMBL/GenBank/DDBJ whole genome shotgun (WGS) entry which is preliminary data.</text>
</comment>
<keyword evidence="6" id="KW-0012">Acyltransferase</keyword>
<dbReference type="InterPro" id="IPR004960">
    <property type="entry name" value="LipA_acyltrans"/>
</dbReference>
<keyword evidence="8" id="KW-1185">Reference proteome</keyword>
<organism evidence="7 8">
    <name type="scientific">Methylobacterium gregans</name>
    <dbReference type="NCBI Taxonomy" id="374424"/>
    <lineage>
        <taxon>Bacteria</taxon>
        <taxon>Pseudomonadati</taxon>
        <taxon>Pseudomonadota</taxon>
        <taxon>Alphaproteobacteria</taxon>
        <taxon>Hyphomicrobiales</taxon>
        <taxon>Methylobacteriaceae</taxon>
        <taxon>Methylobacterium</taxon>
    </lineage>
</organism>
<reference evidence="7" key="1">
    <citation type="journal article" date="2016" name="Front. Microbiol.">
        <title>Genome Sequence of the Piezophilic, Mesophilic Sulfate-Reducing Bacterium Desulfovibrio indicus J2T.</title>
        <authorList>
            <person name="Cao J."/>
            <person name="Maignien L."/>
            <person name="Shao Z."/>
            <person name="Alain K."/>
            <person name="Jebbar M."/>
        </authorList>
    </citation>
    <scope>NUCLEOTIDE SEQUENCE</scope>
    <source>
        <strain evidence="7">NBRC 103626</strain>
    </source>
</reference>
<comment type="subcellular location">
    <subcellularLocation>
        <location evidence="1">Cell inner membrane</location>
    </subcellularLocation>
</comment>
<evidence type="ECO:0000256" key="3">
    <source>
        <dbReference type="ARBA" id="ARBA00022519"/>
    </source>
</evidence>
<proteinExistence type="predicted"/>
<protein>
    <submittedName>
        <fullName evidence="7">Lipid A biosynthesis lauroyltransferase</fullName>
    </submittedName>
</protein>
<evidence type="ECO:0000256" key="6">
    <source>
        <dbReference type="ARBA" id="ARBA00023315"/>
    </source>
</evidence>
<keyword evidence="4" id="KW-0808">Transferase</keyword>
<dbReference type="GO" id="GO:0005886">
    <property type="term" value="C:plasma membrane"/>
    <property type="evidence" value="ECO:0007669"/>
    <property type="project" value="UniProtKB-SubCell"/>
</dbReference>
<dbReference type="EMBL" id="BPQM01000063">
    <property type="protein sequence ID" value="GJD79479.1"/>
    <property type="molecule type" value="Genomic_DNA"/>
</dbReference>
<evidence type="ECO:0000256" key="1">
    <source>
        <dbReference type="ARBA" id="ARBA00004533"/>
    </source>
</evidence>
<accession>A0AA37HPW7</accession>
<gene>
    <name evidence="7" type="primary">lpxL_2</name>
    <name evidence="7" type="ORF">NBEOAGPD_2706</name>
</gene>
<dbReference type="AlphaFoldDB" id="A0AA37HPW7"/>
<dbReference type="RefSeq" id="WP_238303466.1">
    <property type="nucleotide sequence ID" value="NZ_BPQM01000063.1"/>
</dbReference>
<dbReference type="Proteomes" id="UP001055108">
    <property type="component" value="Unassembled WGS sequence"/>
</dbReference>
<evidence type="ECO:0000313" key="8">
    <source>
        <dbReference type="Proteomes" id="UP001055108"/>
    </source>
</evidence>
<evidence type="ECO:0000313" key="7">
    <source>
        <dbReference type="EMBL" id="GJD79479.1"/>
    </source>
</evidence>